<dbReference type="Gene3D" id="1.10.287.950">
    <property type="entry name" value="Methyl-accepting chemotaxis protein"/>
    <property type="match status" value="1"/>
</dbReference>
<dbReference type="InterPro" id="IPR003660">
    <property type="entry name" value="HAMP_dom"/>
</dbReference>
<dbReference type="Pfam" id="PF00015">
    <property type="entry name" value="MCPsignal"/>
    <property type="match status" value="1"/>
</dbReference>
<dbReference type="RefSeq" id="WP_243462947.1">
    <property type="nucleotide sequence ID" value="NZ_BAUW01000020.1"/>
</dbReference>
<evidence type="ECO:0000256" key="6">
    <source>
        <dbReference type="PROSITE-ProRule" id="PRU00284"/>
    </source>
</evidence>
<dbReference type="PANTHER" id="PTHR32089">
    <property type="entry name" value="METHYL-ACCEPTING CHEMOTAXIS PROTEIN MCPB"/>
    <property type="match status" value="1"/>
</dbReference>
<dbReference type="Pfam" id="PF12729">
    <property type="entry name" value="4HB_MCP_1"/>
    <property type="match status" value="1"/>
</dbReference>
<dbReference type="PANTHER" id="PTHR32089:SF112">
    <property type="entry name" value="LYSOZYME-LIKE PROTEIN-RELATED"/>
    <property type="match status" value="1"/>
</dbReference>
<comment type="caution">
    <text evidence="11">The sequence shown here is derived from an EMBL/GenBank/DDBJ whole genome shotgun (WGS) entry which is preliminary data.</text>
</comment>
<dbReference type="SMART" id="SM00283">
    <property type="entry name" value="MA"/>
    <property type="match status" value="1"/>
</dbReference>
<evidence type="ECO:0000256" key="8">
    <source>
        <dbReference type="SAM" id="Phobius"/>
    </source>
</evidence>
<dbReference type="SUPFAM" id="SSF58104">
    <property type="entry name" value="Methyl-accepting chemotaxis protein (MCP) signaling domain"/>
    <property type="match status" value="1"/>
</dbReference>
<dbReference type="GO" id="GO:0005886">
    <property type="term" value="C:plasma membrane"/>
    <property type="evidence" value="ECO:0007669"/>
    <property type="project" value="UniProtKB-SubCell"/>
</dbReference>
<feature type="domain" description="HAMP" evidence="10">
    <location>
        <begin position="230"/>
        <end position="283"/>
    </location>
</feature>
<protein>
    <submittedName>
        <fullName evidence="11">Methyl-accepting chemotaxis protein</fullName>
    </submittedName>
</protein>
<feature type="region of interest" description="Disordered" evidence="7">
    <location>
        <begin position="324"/>
        <end position="343"/>
    </location>
</feature>
<sequence>MLDRRAENEIQEEIRKTTEKIRKTTDEIQCSSQTIGWLFSVLTLLALVAIITNFQFNNMNSQYSTSIDDRMEKLNLIVEMKDAIMREQLALQKYMANGDGESLIEFEGAVEDFDKSSEKYLSTTASAEGKKVGENLVAAEAQYYEVASEAFLLIRDEQLVKVRLLMQEKGNPLIFSLNSAAEDAIEYQQDALESTSETLSGNVKKVALLIIALSAAAFIIGIVIATYISRMISKPVQLVSSAVKQMAGGNLAIEKINVKNKDEIGQLAADFNDMAVNLRNLIYQVSSTSEQVAASAEEMMASAEQTNSATNQVATAIQEVAGGAEVQSKNTEESAKAVGEMSGGIQRVAETTSSVAESAAETAKQAQAGQESLEKVIQKMKSINDATSETNGVIKDLDRKSAEIGKIIEVITGIADQTNLLALNAAIEAARAGEHGKGFAVVADEVRKLAELSRKSASQISGLIEIIQKETHQVVEMMNKGTVEISEGVSLVEYTGRTFEEILKSIENVSEEIQEVSAISEEMSASVQQVNASIEEVTKIARDSVASTAEIASATEEQLASMEEVISSSASLASLAENLREMVAKFKV</sequence>
<dbReference type="SMART" id="SM00304">
    <property type="entry name" value="HAMP"/>
    <property type="match status" value="1"/>
</dbReference>
<name>W4RLN1_9BACI</name>
<gene>
    <name evidence="11" type="ORF">JCM21738_2142</name>
</gene>
<dbReference type="GO" id="GO:0007165">
    <property type="term" value="P:signal transduction"/>
    <property type="evidence" value="ECO:0007669"/>
    <property type="project" value="UniProtKB-KW"/>
</dbReference>
<evidence type="ECO:0000256" key="2">
    <source>
        <dbReference type="ARBA" id="ARBA00022475"/>
    </source>
</evidence>
<evidence type="ECO:0000256" key="1">
    <source>
        <dbReference type="ARBA" id="ARBA00004236"/>
    </source>
</evidence>
<evidence type="ECO:0000256" key="3">
    <source>
        <dbReference type="ARBA" id="ARBA00023136"/>
    </source>
</evidence>
<dbReference type="PROSITE" id="PS50111">
    <property type="entry name" value="CHEMOTAXIS_TRANSDUC_2"/>
    <property type="match status" value="1"/>
</dbReference>
<evidence type="ECO:0000256" key="4">
    <source>
        <dbReference type="ARBA" id="ARBA00023224"/>
    </source>
</evidence>
<dbReference type="GO" id="GO:0004888">
    <property type="term" value="F:transmembrane signaling receptor activity"/>
    <property type="evidence" value="ECO:0007669"/>
    <property type="project" value="InterPro"/>
</dbReference>
<evidence type="ECO:0000313" key="11">
    <source>
        <dbReference type="EMBL" id="GAE45350.1"/>
    </source>
</evidence>
<keyword evidence="8" id="KW-0812">Transmembrane</keyword>
<dbReference type="PRINTS" id="PR00260">
    <property type="entry name" value="CHEMTRNSDUCR"/>
</dbReference>
<organism evidence="11 12">
    <name type="scientific">Mesobacillus boroniphilus JCM 21738</name>
    <dbReference type="NCBI Taxonomy" id="1294265"/>
    <lineage>
        <taxon>Bacteria</taxon>
        <taxon>Bacillati</taxon>
        <taxon>Bacillota</taxon>
        <taxon>Bacilli</taxon>
        <taxon>Bacillales</taxon>
        <taxon>Bacillaceae</taxon>
        <taxon>Mesobacillus</taxon>
    </lineage>
</organism>
<keyword evidence="8" id="KW-1133">Transmembrane helix</keyword>
<dbReference type="InterPro" id="IPR004090">
    <property type="entry name" value="Chemotax_Me-accpt_rcpt"/>
</dbReference>
<dbReference type="FunFam" id="1.10.287.950:FF:000001">
    <property type="entry name" value="Methyl-accepting chemotaxis sensory transducer"/>
    <property type="match status" value="1"/>
</dbReference>
<evidence type="ECO:0000313" key="12">
    <source>
        <dbReference type="Proteomes" id="UP000018949"/>
    </source>
</evidence>
<keyword evidence="4 6" id="KW-0807">Transducer</keyword>
<dbReference type="eggNOG" id="COG0840">
    <property type="taxonomic scope" value="Bacteria"/>
</dbReference>
<dbReference type="GO" id="GO:0006935">
    <property type="term" value="P:chemotaxis"/>
    <property type="evidence" value="ECO:0007669"/>
    <property type="project" value="InterPro"/>
</dbReference>
<dbReference type="EMBL" id="BAUW01000020">
    <property type="protein sequence ID" value="GAE45350.1"/>
    <property type="molecule type" value="Genomic_DNA"/>
</dbReference>
<feature type="domain" description="Methyl-accepting transducer" evidence="9">
    <location>
        <begin position="302"/>
        <end position="538"/>
    </location>
</feature>
<dbReference type="CDD" id="cd11386">
    <property type="entry name" value="MCP_signal"/>
    <property type="match status" value="1"/>
</dbReference>
<evidence type="ECO:0000256" key="5">
    <source>
        <dbReference type="ARBA" id="ARBA00029447"/>
    </source>
</evidence>
<keyword evidence="12" id="KW-1185">Reference proteome</keyword>
<comment type="similarity">
    <text evidence="5">Belongs to the methyl-accepting chemotaxis (MCP) protein family.</text>
</comment>
<evidence type="ECO:0000256" key="7">
    <source>
        <dbReference type="SAM" id="MobiDB-lite"/>
    </source>
</evidence>
<dbReference type="AlphaFoldDB" id="W4RLN1"/>
<comment type="subcellular location">
    <subcellularLocation>
        <location evidence="1">Cell membrane</location>
    </subcellularLocation>
</comment>
<evidence type="ECO:0000259" key="10">
    <source>
        <dbReference type="PROSITE" id="PS50885"/>
    </source>
</evidence>
<dbReference type="InterPro" id="IPR004089">
    <property type="entry name" value="MCPsignal_dom"/>
</dbReference>
<proteinExistence type="inferred from homology"/>
<keyword evidence="2" id="KW-1003">Cell membrane</keyword>
<dbReference type="PROSITE" id="PS50885">
    <property type="entry name" value="HAMP"/>
    <property type="match status" value="1"/>
</dbReference>
<dbReference type="Pfam" id="PF00672">
    <property type="entry name" value="HAMP"/>
    <property type="match status" value="1"/>
</dbReference>
<feature type="transmembrane region" description="Helical" evidence="8">
    <location>
        <begin position="35"/>
        <end position="54"/>
    </location>
</feature>
<keyword evidence="3 8" id="KW-0472">Membrane</keyword>
<reference evidence="11 12" key="1">
    <citation type="submission" date="2013-12" db="EMBL/GenBank/DDBJ databases">
        <title>NBRP : Genome information of microbial organism related human and environment.</title>
        <authorList>
            <person name="Hattori M."/>
            <person name="Oshima K."/>
            <person name="Inaba H."/>
            <person name="Suda W."/>
            <person name="Sakamoto M."/>
            <person name="Iino T."/>
            <person name="Kitahara M."/>
            <person name="Oshida Y."/>
            <person name="Iida T."/>
            <person name="Kudo T."/>
            <person name="Itoh T."/>
            <person name="Ahmed I."/>
            <person name="Ohkuma M."/>
        </authorList>
    </citation>
    <scope>NUCLEOTIDE SEQUENCE [LARGE SCALE GENOMIC DNA]</scope>
    <source>
        <strain evidence="11 12">JCM 21738</strain>
    </source>
</reference>
<feature type="transmembrane region" description="Helical" evidence="8">
    <location>
        <begin position="206"/>
        <end position="228"/>
    </location>
</feature>
<dbReference type="CDD" id="cd06225">
    <property type="entry name" value="HAMP"/>
    <property type="match status" value="1"/>
</dbReference>
<dbReference type="Proteomes" id="UP000018949">
    <property type="component" value="Unassembled WGS sequence"/>
</dbReference>
<evidence type="ECO:0000259" key="9">
    <source>
        <dbReference type="PROSITE" id="PS50111"/>
    </source>
</evidence>
<accession>W4RLN1</accession>
<dbReference type="InterPro" id="IPR024478">
    <property type="entry name" value="HlyB_4HB_MCP"/>
</dbReference>
<dbReference type="Gene3D" id="6.10.340.10">
    <property type="match status" value="1"/>
</dbReference>